<gene>
    <name evidence="1" type="ORF">LMG27174_03257</name>
</gene>
<organism evidence="1 2">
    <name type="scientific">Paraburkholderia rhynchosiae</name>
    <dbReference type="NCBI Taxonomy" id="487049"/>
    <lineage>
        <taxon>Bacteria</taxon>
        <taxon>Pseudomonadati</taxon>
        <taxon>Pseudomonadota</taxon>
        <taxon>Betaproteobacteria</taxon>
        <taxon>Burkholderiales</taxon>
        <taxon>Burkholderiaceae</taxon>
        <taxon>Paraburkholderia</taxon>
    </lineage>
</organism>
<evidence type="ECO:0008006" key="3">
    <source>
        <dbReference type="Google" id="ProtNLM"/>
    </source>
</evidence>
<dbReference type="SUPFAM" id="SSF53474">
    <property type="entry name" value="alpha/beta-Hydrolases"/>
    <property type="match status" value="1"/>
</dbReference>
<name>A0A6J5B5R6_9BURK</name>
<sequence>MTQMSIRFCFDACFHRTLRRTAAALQSWLPDARRETVRGASHGMNLARPSAFNRYIDEFIRAMNAG</sequence>
<dbReference type="InterPro" id="IPR029058">
    <property type="entry name" value="AB_hydrolase_fold"/>
</dbReference>
<protein>
    <recommendedName>
        <fullName evidence="3">Alpha/beta hydrolase</fullName>
    </recommendedName>
</protein>
<dbReference type="Gene3D" id="3.40.50.1820">
    <property type="entry name" value="alpha/beta hydrolase"/>
    <property type="match status" value="1"/>
</dbReference>
<dbReference type="EMBL" id="CADIJZ010000011">
    <property type="protein sequence ID" value="CAB3692889.1"/>
    <property type="molecule type" value="Genomic_DNA"/>
</dbReference>
<dbReference type="Proteomes" id="UP000494205">
    <property type="component" value="Unassembled WGS sequence"/>
</dbReference>
<reference evidence="1 2" key="1">
    <citation type="submission" date="2020-04" db="EMBL/GenBank/DDBJ databases">
        <authorList>
            <person name="De Canck E."/>
        </authorList>
    </citation>
    <scope>NUCLEOTIDE SEQUENCE [LARGE SCALE GENOMIC DNA]</scope>
    <source>
        <strain evidence="1 2">LMG 27174</strain>
    </source>
</reference>
<proteinExistence type="predicted"/>
<dbReference type="AlphaFoldDB" id="A0A6J5B5R6"/>
<accession>A0A6J5B5R6</accession>
<evidence type="ECO:0000313" key="1">
    <source>
        <dbReference type="EMBL" id="CAB3692889.1"/>
    </source>
</evidence>
<evidence type="ECO:0000313" key="2">
    <source>
        <dbReference type="Proteomes" id="UP000494205"/>
    </source>
</evidence>